<protein>
    <submittedName>
        <fullName evidence="8">23S rRNA (Adenine-N6)-dimethyltransferase</fullName>
        <ecNumber evidence="8">2.1.1.184</ecNumber>
    </submittedName>
</protein>
<dbReference type="NCBIfam" id="NF000499">
    <property type="entry name" value="Erm23S_rRNA_broad"/>
    <property type="match status" value="1"/>
</dbReference>
<evidence type="ECO:0000256" key="1">
    <source>
        <dbReference type="ARBA" id="ARBA00022603"/>
    </source>
</evidence>
<accession>A0A4Y8ZLA7</accession>
<feature type="binding site" evidence="5">
    <location>
        <position position="66"/>
    </location>
    <ligand>
        <name>S-adenosyl-L-methionine</name>
        <dbReference type="ChEBI" id="CHEBI:59789"/>
    </ligand>
</feature>
<comment type="caution">
    <text evidence="8">The sequence shown here is derived from an EMBL/GenBank/DDBJ whole genome shotgun (WGS) entry which is preliminary data.</text>
</comment>
<keyword evidence="9" id="KW-1185">Reference proteome</keyword>
<dbReference type="PANTHER" id="PTHR11727:SF7">
    <property type="entry name" value="DIMETHYLADENOSINE TRANSFERASE-RELATED"/>
    <property type="match status" value="1"/>
</dbReference>
<keyword evidence="1 5" id="KW-0489">Methyltransferase</keyword>
<evidence type="ECO:0000256" key="4">
    <source>
        <dbReference type="ARBA" id="ARBA00022884"/>
    </source>
</evidence>
<feature type="binding site" evidence="5">
    <location>
        <position position="45"/>
    </location>
    <ligand>
        <name>S-adenosyl-L-methionine</name>
        <dbReference type="ChEBI" id="CHEBI:59789"/>
    </ligand>
</feature>
<dbReference type="GO" id="GO:0005829">
    <property type="term" value="C:cytosol"/>
    <property type="evidence" value="ECO:0007669"/>
    <property type="project" value="TreeGrafter"/>
</dbReference>
<evidence type="ECO:0000256" key="5">
    <source>
        <dbReference type="PROSITE-ProRule" id="PRU01026"/>
    </source>
</evidence>
<dbReference type="InterPro" id="IPR023165">
    <property type="entry name" value="rRNA_Ade_diMease-like_C"/>
</dbReference>
<dbReference type="Proteomes" id="UP000567246">
    <property type="component" value="Unassembled WGS sequence"/>
</dbReference>
<dbReference type="Gene3D" id="3.40.50.150">
    <property type="entry name" value="Vaccinia Virus protein VP39"/>
    <property type="match status" value="1"/>
</dbReference>
<dbReference type="InterPro" id="IPR020596">
    <property type="entry name" value="rRNA_Ade_Mease_Trfase_CS"/>
</dbReference>
<evidence type="ECO:0000256" key="2">
    <source>
        <dbReference type="ARBA" id="ARBA00022679"/>
    </source>
</evidence>
<evidence type="ECO:0000313" key="9">
    <source>
        <dbReference type="Proteomes" id="UP000567246"/>
    </source>
</evidence>
<dbReference type="InterPro" id="IPR020598">
    <property type="entry name" value="rRNA_Ade_methylase_Trfase_N"/>
</dbReference>
<reference evidence="8 9" key="1">
    <citation type="submission" date="2020-08" db="EMBL/GenBank/DDBJ databases">
        <title>Sequencing the genomes of 1000 actinobacteria strains.</title>
        <authorList>
            <person name="Klenk H.-P."/>
        </authorList>
    </citation>
    <scope>NUCLEOTIDE SEQUENCE [LARGE SCALE GENOMIC DNA]</scope>
    <source>
        <strain evidence="8 9">DSM 17945</strain>
    </source>
</reference>
<keyword evidence="2 5" id="KW-0808">Transferase</keyword>
<dbReference type="PROSITE" id="PS01131">
    <property type="entry name" value="RRNA_A_DIMETH"/>
    <property type="match status" value="1"/>
</dbReference>
<dbReference type="Gene3D" id="1.10.8.100">
    <property type="entry name" value="Ribosomal RNA adenine dimethylase-like, domain 2"/>
    <property type="match status" value="1"/>
</dbReference>
<gene>
    <name evidence="8" type="ORF">HDA33_001911</name>
</gene>
<dbReference type="GO" id="GO:0052910">
    <property type="term" value="F:23S rRNA (adenine(2085)-N(6))-dimethyltransferase activity"/>
    <property type="evidence" value="ECO:0007669"/>
    <property type="project" value="UniProtKB-EC"/>
</dbReference>
<sequence>MSRTQTSRDERRRTLSQNFLVTPRSISRFLDAAELERDDEVVEVGAGSGALTGLLADRCARLVAYEVDRSWSSKLEAEVARRTNIEIVYEDFLSAVLPTGPIKVVGNIPFGATSAIVDRVLNLEAVRSATFITQLEYAKKRTGAYGRWSRLTATTWPEHEWELRGRIPRTDFRPVPRVDAGVLHLRRRDSPLIETGRMRAYTAMVELAFSGVGGSVRASLSKKYPSALVRESLGAAGVPADAVVAYVSPDQWVTVFRSLVGTTSATSANAAKHRRRPQPSRRKTR</sequence>
<dbReference type="PROSITE" id="PS51689">
    <property type="entry name" value="SAM_RNA_A_N6_MT"/>
    <property type="match status" value="1"/>
</dbReference>
<dbReference type="InterPro" id="IPR001737">
    <property type="entry name" value="KsgA/Erm"/>
</dbReference>
<feature type="binding site" evidence="5">
    <location>
        <position position="91"/>
    </location>
    <ligand>
        <name>S-adenosyl-L-methionine</name>
        <dbReference type="ChEBI" id="CHEBI:59789"/>
    </ligand>
</feature>
<dbReference type="Pfam" id="PF00398">
    <property type="entry name" value="RrnaAD"/>
    <property type="match status" value="1"/>
</dbReference>
<dbReference type="AlphaFoldDB" id="A0A4Y8ZLA7"/>
<feature type="binding site" evidence="5">
    <location>
        <position position="20"/>
    </location>
    <ligand>
        <name>S-adenosyl-L-methionine</name>
        <dbReference type="ChEBI" id="CHEBI:59789"/>
    </ligand>
</feature>
<keyword evidence="3 5" id="KW-0949">S-adenosyl-L-methionine</keyword>
<feature type="compositionally biased region" description="Basic residues" evidence="6">
    <location>
        <begin position="271"/>
        <end position="285"/>
    </location>
</feature>
<evidence type="ECO:0000259" key="7">
    <source>
        <dbReference type="SMART" id="SM00650"/>
    </source>
</evidence>
<dbReference type="SMART" id="SM00650">
    <property type="entry name" value="rADc"/>
    <property type="match status" value="1"/>
</dbReference>
<dbReference type="EMBL" id="JACHMW010000001">
    <property type="protein sequence ID" value="MBB5849347.1"/>
    <property type="molecule type" value="Genomic_DNA"/>
</dbReference>
<feature type="binding site" evidence="5">
    <location>
        <position position="18"/>
    </location>
    <ligand>
        <name>S-adenosyl-L-methionine</name>
        <dbReference type="ChEBI" id="CHEBI:59789"/>
    </ligand>
</feature>
<dbReference type="GO" id="GO:0003723">
    <property type="term" value="F:RNA binding"/>
    <property type="evidence" value="ECO:0007669"/>
    <property type="project" value="UniProtKB-UniRule"/>
</dbReference>
<name>A0A4Y8ZLA7_9MICC</name>
<evidence type="ECO:0000256" key="6">
    <source>
        <dbReference type="SAM" id="MobiDB-lite"/>
    </source>
</evidence>
<dbReference type="RefSeq" id="WP_184172861.1">
    <property type="nucleotide sequence ID" value="NZ_BAABAG010000025.1"/>
</dbReference>
<feature type="region of interest" description="Disordered" evidence="6">
    <location>
        <begin position="266"/>
        <end position="285"/>
    </location>
</feature>
<dbReference type="GO" id="GO:0000179">
    <property type="term" value="F:rRNA (adenine-N6,N6-)-dimethyltransferase activity"/>
    <property type="evidence" value="ECO:0007669"/>
    <property type="project" value="UniProtKB-UniRule"/>
</dbReference>
<feature type="domain" description="Ribosomal RNA adenine methylase transferase N-terminal" evidence="7">
    <location>
        <begin position="25"/>
        <end position="189"/>
    </location>
</feature>
<comment type="similarity">
    <text evidence="5">Belongs to the class I-like SAM-binding methyltransferase superfamily. rRNA adenine N(6)-methyltransferase family.</text>
</comment>
<dbReference type="InterPro" id="IPR029063">
    <property type="entry name" value="SAM-dependent_MTases_sf"/>
</dbReference>
<dbReference type="SUPFAM" id="SSF53335">
    <property type="entry name" value="S-adenosyl-L-methionine-dependent methyltransferases"/>
    <property type="match status" value="1"/>
</dbReference>
<proteinExistence type="inferred from homology"/>
<feature type="binding site" evidence="5">
    <location>
        <position position="107"/>
    </location>
    <ligand>
        <name>S-adenosyl-L-methionine</name>
        <dbReference type="ChEBI" id="CHEBI:59789"/>
    </ligand>
</feature>
<evidence type="ECO:0000256" key="3">
    <source>
        <dbReference type="ARBA" id="ARBA00022691"/>
    </source>
</evidence>
<evidence type="ECO:0000313" key="8">
    <source>
        <dbReference type="EMBL" id="MBB5849347.1"/>
    </source>
</evidence>
<dbReference type="EC" id="2.1.1.184" evidence="8"/>
<organism evidence="8 9">
    <name type="scientific">Micrococcus endophyticus</name>
    <dbReference type="NCBI Taxonomy" id="455343"/>
    <lineage>
        <taxon>Bacteria</taxon>
        <taxon>Bacillati</taxon>
        <taxon>Actinomycetota</taxon>
        <taxon>Actinomycetes</taxon>
        <taxon>Micrococcales</taxon>
        <taxon>Micrococcaceae</taxon>
        <taxon>Micrococcus</taxon>
    </lineage>
</organism>
<dbReference type="PANTHER" id="PTHR11727">
    <property type="entry name" value="DIMETHYLADENOSINE TRANSFERASE"/>
    <property type="match status" value="1"/>
</dbReference>
<keyword evidence="4 5" id="KW-0694">RNA-binding</keyword>